<evidence type="ECO:0000313" key="4">
    <source>
        <dbReference type="Proteomes" id="UP000019423"/>
    </source>
</evidence>
<dbReference type="Pfam" id="PF14730">
    <property type="entry name" value="DUF4468"/>
    <property type="match status" value="1"/>
</dbReference>
<feature type="signal peptide" evidence="1">
    <location>
        <begin position="1"/>
        <end position="38"/>
    </location>
</feature>
<dbReference type="HOGENOM" id="CLU_1494310_0_0_10"/>
<feature type="chain" id="PRO_5004908416" description="DUF4468 domain-containing protein" evidence="1">
    <location>
        <begin position="39"/>
        <end position="205"/>
    </location>
</feature>
<dbReference type="EMBL" id="CP007145">
    <property type="protein sequence ID" value="AHJ99420.1"/>
    <property type="molecule type" value="Genomic_DNA"/>
</dbReference>
<keyword evidence="4" id="KW-1185">Reference proteome</keyword>
<dbReference type="Proteomes" id="UP000019423">
    <property type="component" value="Chromosome"/>
</dbReference>
<sequence>MFNSFAAGFSSFLHNTMKKVLLGLLLGGMLALAPNTMAQTNTPAPVEYSERVPAEGSGKLALYNRALDWAQNKFSYAPKSGLKAVESAGSIRITGTGTLKQLDAKGKDQPVTVRFDFVFQANDNGYNYTVGSFQVAPDPKQPDQLVAFDEYRLQLQTERNNEKTRNDRRVTAQANSMASEAAMSFRSYMNSQPAEGNVGIAGGEN</sequence>
<dbReference type="InterPro" id="IPR027823">
    <property type="entry name" value="DUF4468"/>
</dbReference>
<dbReference type="Gene3D" id="3.30.530.80">
    <property type="match status" value="1"/>
</dbReference>
<evidence type="ECO:0000313" key="3">
    <source>
        <dbReference type="EMBL" id="AHJ99420.1"/>
    </source>
</evidence>
<reference evidence="3 4" key="1">
    <citation type="submission" date="2014-01" db="EMBL/GenBank/DDBJ databases">
        <title>Complete genome sequence of ionizing-radiation resistance bacterium Hymenobacter swuensis DY53.</title>
        <authorList>
            <person name="Jung J.-H."/>
            <person name="Jeong S.-W."/>
            <person name="Joe M.-H."/>
            <person name="Cho y.-j."/>
            <person name="Kim M.-K."/>
            <person name="Lim S.-Y."/>
        </authorList>
    </citation>
    <scope>NUCLEOTIDE SEQUENCE [LARGE SCALE GENOMIC DNA]</scope>
    <source>
        <strain evidence="3 4">DY53</strain>
    </source>
</reference>
<keyword evidence="1" id="KW-0732">Signal</keyword>
<feature type="domain" description="DUF4468" evidence="2">
    <location>
        <begin position="48"/>
        <end position="134"/>
    </location>
</feature>
<dbReference type="KEGG" id="hsw:Hsw_3825"/>
<gene>
    <name evidence="3" type="ORF">Hsw_3825</name>
</gene>
<name>W8FCN9_9BACT</name>
<evidence type="ECO:0000259" key="2">
    <source>
        <dbReference type="Pfam" id="PF14730"/>
    </source>
</evidence>
<proteinExistence type="predicted"/>
<dbReference type="PATRIC" id="fig|1227739.3.peg.3982"/>
<organism evidence="3 4">
    <name type="scientific">Hymenobacter swuensis DY53</name>
    <dbReference type="NCBI Taxonomy" id="1227739"/>
    <lineage>
        <taxon>Bacteria</taxon>
        <taxon>Pseudomonadati</taxon>
        <taxon>Bacteroidota</taxon>
        <taxon>Cytophagia</taxon>
        <taxon>Cytophagales</taxon>
        <taxon>Hymenobacteraceae</taxon>
        <taxon>Hymenobacter</taxon>
    </lineage>
</organism>
<accession>W8FCN9</accession>
<evidence type="ECO:0000256" key="1">
    <source>
        <dbReference type="SAM" id="SignalP"/>
    </source>
</evidence>
<protein>
    <recommendedName>
        <fullName evidence="2">DUF4468 domain-containing protein</fullName>
    </recommendedName>
</protein>
<dbReference type="AlphaFoldDB" id="W8FCN9"/>